<feature type="compositionally biased region" description="Acidic residues" evidence="2">
    <location>
        <begin position="1630"/>
        <end position="1647"/>
    </location>
</feature>
<keyword evidence="1" id="KW-0106">Calcium</keyword>
<evidence type="ECO:0000256" key="1">
    <source>
        <dbReference type="ARBA" id="ARBA00022837"/>
    </source>
</evidence>
<dbReference type="PANTHER" id="PTHR34894">
    <property type="entry name" value="SAM-DEPENDENT METHYLTRANSFERASE RSMI, CONSERVED SITE"/>
    <property type="match status" value="1"/>
</dbReference>
<feature type="compositionally biased region" description="Low complexity" evidence="2">
    <location>
        <begin position="905"/>
        <end position="925"/>
    </location>
</feature>
<accession>A0AAD5Q7S7</accession>
<feature type="compositionally biased region" description="Basic residues" evidence="2">
    <location>
        <begin position="490"/>
        <end position="499"/>
    </location>
</feature>
<gene>
    <name evidence="4" type="ORF">P43SY_003031</name>
</gene>
<feature type="compositionally biased region" description="Basic residues" evidence="2">
    <location>
        <begin position="446"/>
        <end position="464"/>
    </location>
</feature>
<feature type="region of interest" description="Disordered" evidence="2">
    <location>
        <begin position="1487"/>
        <end position="1521"/>
    </location>
</feature>
<feature type="region of interest" description="Disordered" evidence="2">
    <location>
        <begin position="256"/>
        <end position="280"/>
    </location>
</feature>
<dbReference type="SUPFAM" id="SSF47473">
    <property type="entry name" value="EF-hand"/>
    <property type="match status" value="1"/>
</dbReference>
<dbReference type="PROSITE" id="PS50222">
    <property type="entry name" value="EF_HAND_2"/>
    <property type="match status" value="1"/>
</dbReference>
<dbReference type="GO" id="GO:0005509">
    <property type="term" value="F:calcium ion binding"/>
    <property type="evidence" value="ECO:0007669"/>
    <property type="project" value="InterPro"/>
</dbReference>
<evidence type="ECO:0000259" key="3">
    <source>
        <dbReference type="PROSITE" id="PS50222"/>
    </source>
</evidence>
<feature type="region of interest" description="Disordered" evidence="2">
    <location>
        <begin position="905"/>
        <end position="942"/>
    </location>
</feature>
<dbReference type="Gene3D" id="1.10.238.10">
    <property type="entry name" value="EF-hand"/>
    <property type="match status" value="1"/>
</dbReference>
<feature type="compositionally biased region" description="Basic and acidic residues" evidence="2">
    <location>
        <begin position="10"/>
        <end position="22"/>
    </location>
</feature>
<sequence>MDAITPLSLCRRDATKAPEHQRVGHRSSTDVLLPSPRHPSSLNSPHRVPKLSPRHVRLQSVPVPTTIAATTAMYGAASLRDHVRSHMRHELFTLHQLLEDAVQTAHTNGRDVRATVMGTRSLFAVLTSDHKNAVLREFFVQWQRLRAISPSAGDARVDEQDLLCAVLDALLRNLPLVVTEQDLKENTVAIVRCVDAMRAMRDVLLSLLFRGGEGSPSSSSSSSSATVLQDREDDVASATGSSLFASTVSLLSLTSSSCSLPPPRDSPKTTTVQPPSPPERRRVPLYVYCEQLERELEELRRRLRNFRMLRPSGKELDDDDIGLLNDNTVTLLLRFWELPRAERLGFIAQIASQSKQEDLLAFARVFLDESTTDSLMSIWDVLSLTPHLQHALEQRKALGQTAEATALDEDELKANDEEEKRLRQRGDGSDDDDDDDDDSSDDERRRRPRGKRRSGAVKGPHGRASRVMDLSSLTDIFENDDDGFGDASSSRKRRHKMRIRERGRTPEGDRRHGATRGHSEAHRNHAHANAPGSKSSQPPHQHGGAAHGRQQAEDGQAHDTEHTEVSLLNRVHANLIELLQLEDDEVPPTIHDAAWKLVEAIDLLKRKETMPKRHPHHRKLSSFKHFKTVPQPPVSVPEEGTATHRKSGFVVAAADLMGSTLTTEQQYLMKVDQLHSLLATLGSFTLHSMSTETITAAYKRMPVLNKLFQAFLGRTYEAVGIDPPSVAPPVAVQHHPHQQQHHTSASNLPASKEPSAQLPPMWNEELMVESVELMLGKLGQMVRSLAPLSEIRHDAATDGAQGLTSASAEILRLADTMDDMARHSTDQDDPSNPSSSSSSRRMSMDPAKRLLLLRRLKSLAQSNQIESITGLITTTCDELVTLKTIAEHQQQQLELLSVTASVSSASASSANDGGNGGSQAAAAPSRSRKRTQGRSLDAVDSLGRIDEAKDNEGDDVIKLAKQAKIRRASAVAAQARNAASEVEESAEAIDEAEESDAFGLEVVGAEDRSAGIGATAGGPPTRVAFYRDIPMTIKQATAQRGSKLFNVGILLRVIDQMYRENYETMVSSMQYGSRRMEFSEFMYDWHIRKYGLKALAQQHLLKLIQSLRKYEKKVFQCQLCLRFLGILSPLGYHEHKFVLVRIFRDNVMAFGLTHFHFVTQGLIDRWSAGSFSGPAKHRLEYTPRQFKLRIPFAISTLQEALSDRFGIYFRTMDAVSARIKSMAMRADEEFVKETDVLIVAIEEYQVQRQRLGQILEAVYTAGDLNGDGSLEYDEFAAVMFHLAPSLDDKFVQKVFAAAHDFLKPRRISFERFIDVILLERVLGFTVNGKSSSFNTGQRGGGAGANRGGVASLTGGAGGVASSSGVSGSVRPDTEDEEAYQFRLLQETWENDREIVSQVLGNISHQQTAASIQFRVTFLTHILEKRVDSKTAWMCHRQIMREISRYQNLNEEQIVVLKKKEETFKKAVMAIRNLQRLSVVFLKASTRRGSGNDEASEQQAADTAGSADGQEQDGAADSSATQVETDYAVDGRPMSSHSPTSWHPVSKQSSYARVVDDQIRSAGEGGSNIEVLTALEERLRQMFLEEADEGAIEDYMTALAKIRRLSIQALPTDDYRNGYTLEAGSLSEEPPMSEEEAEDEDEEMEDEADGGHAEEMEEGT</sequence>
<evidence type="ECO:0000313" key="4">
    <source>
        <dbReference type="EMBL" id="KAJ0403726.1"/>
    </source>
</evidence>
<feature type="region of interest" description="Disordered" evidence="2">
    <location>
        <begin position="405"/>
        <end position="561"/>
    </location>
</feature>
<dbReference type="EMBL" id="JAKCXM010000076">
    <property type="protein sequence ID" value="KAJ0403726.1"/>
    <property type="molecule type" value="Genomic_DNA"/>
</dbReference>
<reference evidence="4" key="1">
    <citation type="submission" date="2021-12" db="EMBL/GenBank/DDBJ databases">
        <title>Prjna785345.</title>
        <authorList>
            <person name="Rujirawat T."/>
            <person name="Krajaejun T."/>
        </authorList>
    </citation>
    <scope>NUCLEOTIDE SEQUENCE</scope>
    <source>
        <strain evidence="4">Pi057C3</strain>
    </source>
</reference>
<feature type="domain" description="EF-hand" evidence="3">
    <location>
        <begin position="1250"/>
        <end position="1285"/>
    </location>
</feature>
<feature type="region of interest" description="Disordered" evidence="2">
    <location>
        <begin position="727"/>
        <end position="757"/>
    </location>
</feature>
<feature type="region of interest" description="Disordered" evidence="2">
    <location>
        <begin position="1614"/>
        <end position="1659"/>
    </location>
</feature>
<feature type="compositionally biased region" description="Acidic residues" evidence="2">
    <location>
        <begin position="429"/>
        <end position="441"/>
    </location>
</feature>
<feature type="compositionally biased region" description="Basic and acidic residues" evidence="2">
    <location>
        <begin position="550"/>
        <end position="561"/>
    </location>
</feature>
<dbReference type="PROSITE" id="PS00018">
    <property type="entry name" value="EF_HAND_1"/>
    <property type="match status" value="1"/>
</dbReference>
<name>A0AAD5Q7S7_PYTIN</name>
<organism evidence="4 5">
    <name type="scientific">Pythium insidiosum</name>
    <name type="common">Pythiosis disease agent</name>
    <dbReference type="NCBI Taxonomy" id="114742"/>
    <lineage>
        <taxon>Eukaryota</taxon>
        <taxon>Sar</taxon>
        <taxon>Stramenopiles</taxon>
        <taxon>Oomycota</taxon>
        <taxon>Peronosporomycetes</taxon>
        <taxon>Pythiales</taxon>
        <taxon>Pythiaceae</taxon>
        <taxon>Pythium</taxon>
    </lineage>
</organism>
<keyword evidence="5" id="KW-1185">Reference proteome</keyword>
<comment type="caution">
    <text evidence="4">The sequence shown here is derived from an EMBL/GenBank/DDBJ whole genome shotgun (WGS) entry which is preliminary data.</text>
</comment>
<dbReference type="PANTHER" id="PTHR34894:SF5">
    <property type="entry name" value="EF-HAND DOMAIN-CONTAINING PROTEIN"/>
    <property type="match status" value="1"/>
</dbReference>
<feature type="compositionally biased region" description="Low complexity" evidence="2">
    <location>
        <begin position="830"/>
        <end position="841"/>
    </location>
</feature>
<dbReference type="InterPro" id="IPR011992">
    <property type="entry name" value="EF-hand-dom_pair"/>
</dbReference>
<feature type="region of interest" description="Disordered" evidence="2">
    <location>
        <begin position="1"/>
        <end position="50"/>
    </location>
</feature>
<dbReference type="InterPro" id="IPR002048">
    <property type="entry name" value="EF_hand_dom"/>
</dbReference>
<proteinExistence type="predicted"/>
<feature type="compositionally biased region" description="Basic and acidic residues" evidence="2">
    <location>
        <begin position="500"/>
        <end position="523"/>
    </location>
</feature>
<evidence type="ECO:0000313" key="5">
    <source>
        <dbReference type="Proteomes" id="UP001209570"/>
    </source>
</evidence>
<feature type="region of interest" description="Disordered" evidence="2">
    <location>
        <begin position="821"/>
        <end position="843"/>
    </location>
</feature>
<feature type="compositionally biased region" description="Basic and acidic residues" evidence="2">
    <location>
        <begin position="412"/>
        <end position="428"/>
    </location>
</feature>
<dbReference type="Proteomes" id="UP001209570">
    <property type="component" value="Unassembled WGS sequence"/>
</dbReference>
<dbReference type="InterPro" id="IPR018247">
    <property type="entry name" value="EF_Hand_1_Ca_BS"/>
</dbReference>
<feature type="compositionally biased region" description="Polar residues" evidence="2">
    <location>
        <begin position="1534"/>
        <end position="1548"/>
    </location>
</feature>
<evidence type="ECO:0000256" key="2">
    <source>
        <dbReference type="SAM" id="MobiDB-lite"/>
    </source>
</evidence>
<protein>
    <recommendedName>
        <fullName evidence="3">EF-hand domain-containing protein</fullName>
    </recommendedName>
</protein>
<feature type="region of interest" description="Disordered" evidence="2">
    <location>
        <begin position="1529"/>
        <end position="1548"/>
    </location>
</feature>